<evidence type="ECO:0000256" key="9">
    <source>
        <dbReference type="ARBA" id="ARBA00022989"/>
    </source>
</evidence>
<evidence type="ECO:0000256" key="16">
    <source>
        <dbReference type="SAM" id="MobiDB-lite"/>
    </source>
</evidence>
<feature type="transmembrane region" description="Helical" evidence="17">
    <location>
        <begin position="159"/>
        <end position="181"/>
    </location>
</feature>
<dbReference type="InterPro" id="IPR045187">
    <property type="entry name" value="CcO_II"/>
</dbReference>
<dbReference type="RefSeq" id="WP_222823928.1">
    <property type="nucleotide sequence ID" value="NZ_JAHWXP010000001.1"/>
</dbReference>
<evidence type="ECO:0000256" key="10">
    <source>
        <dbReference type="ARBA" id="ARBA00023008"/>
    </source>
</evidence>
<evidence type="ECO:0000256" key="18">
    <source>
        <dbReference type="SAM" id="SignalP"/>
    </source>
</evidence>
<dbReference type="InterPro" id="IPR002429">
    <property type="entry name" value="CcO_II-like_C"/>
</dbReference>
<dbReference type="PRINTS" id="PR01166">
    <property type="entry name" value="CYCOXIDASEII"/>
</dbReference>
<dbReference type="CDD" id="cd13912">
    <property type="entry name" value="CcO_II_C"/>
    <property type="match status" value="1"/>
</dbReference>
<dbReference type="PROSITE" id="PS50999">
    <property type="entry name" value="COX2_TM"/>
    <property type="match status" value="1"/>
</dbReference>
<keyword evidence="5 14" id="KW-0812">Transmembrane</keyword>
<gene>
    <name evidence="21" type="primary">coxB</name>
    <name evidence="21" type="ORF">KYN89_04205</name>
</gene>
<dbReference type="Gene3D" id="2.60.40.420">
    <property type="entry name" value="Cupredoxins - blue copper proteins"/>
    <property type="match status" value="1"/>
</dbReference>
<sequence>MSIAAAYRDIRRFLIAVLAVAGLGLAAQAAIAAAPDTGAPAAATQTEAAAADTATGADQAAGEGDAAADSEGGYEHLGPEWIKGQPTAFEDNALKSMSFQDQYTDDGQFALGMNNYILAPVIVFISAFVFFLLLVVVVRYRRREGREPSRTTHNTLIEVIWTLVPVLILVVIAVPSITLLARQYKTAPADAITIKATGYQWYWGYTYPDQGGFEVISNMLPKEEALSRGEPAQLAVDNRMVVPVGVPLRIQTFGADVIHSFSVPSLWFKVDAVPGRLNERVLTIQEPGIYYGQCSELCGARHGYMPIAIEAVPMDKWRQWVLSKGGTFEEGVEGGERADIQAPASATEGAPAAGGAPTAADDGGEAPSVPLDASDAADTAA</sequence>
<dbReference type="NCBIfam" id="TIGR02866">
    <property type="entry name" value="CoxB"/>
    <property type="match status" value="1"/>
</dbReference>
<feature type="domain" description="Cytochrome oxidase subunit II copper A binding" evidence="19">
    <location>
        <begin position="189"/>
        <end position="323"/>
    </location>
</feature>
<feature type="region of interest" description="Disordered" evidence="16">
    <location>
        <begin position="330"/>
        <end position="381"/>
    </location>
</feature>
<evidence type="ECO:0000259" key="19">
    <source>
        <dbReference type="PROSITE" id="PS50857"/>
    </source>
</evidence>
<evidence type="ECO:0000256" key="15">
    <source>
        <dbReference type="RuleBase" id="RU004024"/>
    </source>
</evidence>
<evidence type="ECO:0000256" key="13">
    <source>
        <dbReference type="ARBA" id="ARBA00047816"/>
    </source>
</evidence>
<dbReference type="EMBL" id="JAHWXP010000001">
    <property type="protein sequence ID" value="MBY8336241.1"/>
    <property type="molecule type" value="Genomic_DNA"/>
</dbReference>
<dbReference type="InterPro" id="IPR036257">
    <property type="entry name" value="Cyt_c_oxidase_su2_TM_sf"/>
</dbReference>
<evidence type="ECO:0000256" key="6">
    <source>
        <dbReference type="ARBA" id="ARBA00022723"/>
    </source>
</evidence>
<keyword evidence="4 14" id="KW-0679">Respiratory chain</keyword>
<dbReference type="SUPFAM" id="SSF81464">
    <property type="entry name" value="Cytochrome c oxidase subunit II-like, transmembrane region"/>
    <property type="match status" value="1"/>
</dbReference>
<dbReference type="InterPro" id="IPR011759">
    <property type="entry name" value="Cyt_c_oxidase_su2_TM_dom"/>
</dbReference>
<dbReference type="Pfam" id="PF02790">
    <property type="entry name" value="COX2_TM"/>
    <property type="match status" value="1"/>
</dbReference>
<evidence type="ECO:0000256" key="5">
    <source>
        <dbReference type="ARBA" id="ARBA00022692"/>
    </source>
</evidence>
<reference evidence="21 22" key="1">
    <citation type="submission" date="2021-07" db="EMBL/GenBank/DDBJ databases">
        <title>Alteriqipengyuania abyssalis NZ-12B nov, sp.nov isolated from deep sea sponge in pacific ocean.</title>
        <authorList>
            <person name="Tareen S."/>
            <person name="Wink J."/>
        </authorList>
    </citation>
    <scope>NUCLEOTIDE SEQUENCE [LARGE SCALE GENOMIC DNA]</scope>
    <source>
        <strain evidence="21 22">NZ-12B</strain>
    </source>
</reference>
<keyword evidence="9 17" id="KW-1133">Transmembrane helix</keyword>
<evidence type="ECO:0000259" key="20">
    <source>
        <dbReference type="PROSITE" id="PS50999"/>
    </source>
</evidence>
<evidence type="ECO:0000313" key="22">
    <source>
        <dbReference type="Proteomes" id="UP000759298"/>
    </source>
</evidence>
<feature type="compositionally biased region" description="Low complexity" evidence="16">
    <location>
        <begin position="342"/>
        <end position="367"/>
    </location>
</feature>
<feature type="compositionally biased region" description="Low complexity" evidence="16">
    <location>
        <begin position="43"/>
        <end position="69"/>
    </location>
</feature>
<comment type="subcellular location">
    <subcellularLocation>
        <location evidence="14">Cell membrane</location>
        <topology evidence="14">Multi-pass membrane protein</topology>
    </subcellularLocation>
    <subcellularLocation>
        <location evidence="1">Membrane</location>
        <topology evidence="1">Multi-pass membrane protein</topology>
    </subcellularLocation>
</comment>
<feature type="region of interest" description="Disordered" evidence="16">
    <location>
        <begin position="43"/>
        <end position="72"/>
    </location>
</feature>
<keyword evidence="7" id="KW-1278">Translocase</keyword>
<keyword evidence="18" id="KW-0732">Signal</keyword>
<protein>
    <recommendedName>
        <fullName evidence="15">Cytochrome c oxidase subunit 2</fullName>
        <ecNumber evidence="15">7.1.1.9</ecNumber>
    </recommendedName>
</protein>
<dbReference type="PANTHER" id="PTHR22888">
    <property type="entry name" value="CYTOCHROME C OXIDASE, SUBUNIT II"/>
    <property type="match status" value="1"/>
</dbReference>
<evidence type="ECO:0000256" key="17">
    <source>
        <dbReference type="SAM" id="Phobius"/>
    </source>
</evidence>
<evidence type="ECO:0000256" key="4">
    <source>
        <dbReference type="ARBA" id="ARBA00022660"/>
    </source>
</evidence>
<feature type="transmembrane region" description="Helical" evidence="17">
    <location>
        <begin position="116"/>
        <end position="138"/>
    </location>
</feature>
<feature type="signal peptide" evidence="18">
    <location>
        <begin position="1"/>
        <end position="29"/>
    </location>
</feature>
<evidence type="ECO:0000256" key="11">
    <source>
        <dbReference type="ARBA" id="ARBA00023136"/>
    </source>
</evidence>
<dbReference type="Pfam" id="PF00116">
    <property type="entry name" value="COX2"/>
    <property type="match status" value="1"/>
</dbReference>
<dbReference type="PANTHER" id="PTHR22888:SF9">
    <property type="entry name" value="CYTOCHROME C OXIDASE SUBUNIT 2"/>
    <property type="match status" value="1"/>
</dbReference>
<dbReference type="InterPro" id="IPR014222">
    <property type="entry name" value="Cyt_c_oxidase_su2"/>
</dbReference>
<organism evidence="21 22">
    <name type="scientific">Alteriqipengyuania abyssalis</name>
    <dbReference type="NCBI Taxonomy" id="2860200"/>
    <lineage>
        <taxon>Bacteria</taxon>
        <taxon>Pseudomonadati</taxon>
        <taxon>Pseudomonadota</taxon>
        <taxon>Alphaproteobacteria</taxon>
        <taxon>Sphingomonadales</taxon>
        <taxon>Erythrobacteraceae</taxon>
        <taxon>Alteriqipengyuania</taxon>
    </lineage>
</organism>
<feature type="domain" description="Cytochrome oxidase subunit II transmembrane region profile" evidence="20">
    <location>
        <begin position="91"/>
        <end position="187"/>
    </location>
</feature>
<dbReference type="InterPro" id="IPR008972">
    <property type="entry name" value="Cupredoxin"/>
</dbReference>
<proteinExistence type="inferred from homology"/>
<name>A0ABS7PAZ9_9SPHN</name>
<evidence type="ECO:0000256" key="7">
    <source>
        <dbReference type="ARBA" id="ARBA00022967"/>
    </source>
</evidence>
<feature type="chain" id="PRO_5045679230" description="Cytochrome c oxidase subunit 2" evidence="18">
    <location>
        <begin position="30"/>
        <end position="381"/>
    </location>
</feature>
<dbReference type="EC" id="7.1.1.9" evidence="15"/>
<dbReference type="InterPro" id="IPR001505">
    <property type="entry name" value="Copper_CuA"/>
</dbReference>
<accession>A0ABS7PAZ9</accession>
<evidence type="ECO:0000256" key="8">
    <source>
        <dbReference type="ARBA" id="ARBA00022982"/>
    </source>
</evidence>
<dbReference type="Gene3D" id="1.10.287.90">
    <property type="match status" value="1"/>
</dbReference>
<comment type="catalytic activity">
    <reaction evidence="13 15">
        <text>4 Fe(II)-[cytochrome c] + O2 + 8 H(+)(in) = 4 Fe(III)-[cytochrome c] + 2 H2O + 4 H(+)(out)</text>
        <dbReference type="Rhea" id="RHEA:11436"/>
        <dbReference type="Rhea" id="RHEA-COMP:10350"/>
        <dbReference type="Rhea" id="RHEA-COMP:14399"/>
        <dbReference type="ChEBI" id="CHEBI:15377"/>
        <dbReference type="ChEBI" id="CHEBI:15378"/>
        <dbReference type="ChEBI" id="CHEBI:15379"/>
        <dbReference type="ChEBI" id="CHEBI:29033"/>
        <dbReference type="ChEBI" id="CHEBI:29034"/>
        <dbReference type="EC" id="7.1.1.9"/>
    </reaction>
</comment>
<evidence type="ECO:0000256" key="3">
    <source>
        <dbReference type="ARBA" id="ARBA00022448"/>
    </source>
</evidence>
<dbReference type="SUPFAM" id="SSF49503">
    <property type="entry name" value="Cupredoxins"/>
    <property type="match status" value="1"/>
</dbReference>
<keyword evidence="6 15" id="KW-0479">Metal-binding</keyword>
<comment type="cofactor">
    <cofactor evidence="15">
        <name>Cu cation</name>
        <dbReference type="ChEBI" id="CHEBI:23378"/>
    </cofactor>
    <text evidence="15">Binds a copper A center.</text>
</comment>
<keyword evidence="8 14" id="KW-0249">Electron transport</keyword>
<keyword evidence="10 15" id="KW-0186">Copper</keyword>
<evidence type="ECO:0000313" key="21">
    <source>
        <dbReference type="EMBL" id="MBY8336241.1"/>
    </source>
</evidence>
<keyword evidence="11 17" id="KW-0472">Membrane</keyword>
<dbReference type="PROSITE" id="PS50857">
    <property type="entry name" value="COX2_CUA"/>
    <property type="match status" value="1"/>
</dbReference>
<comment type="caution">
    <text evidence="21">The sequence shown here is derived from an EMBL/GenBank/DDBJ whole genome shotgun (WGS) entry which is preliminary data.</text>
</comment>
<dbReference type="Proteomes" id="UP000759298">
    <property type="component" value="Unassembled WGS sequence"/>
</dbReference>
<keyword evidence="22" id="KW-1185">Reference proteome</keyword>
<evidence type="ECO:0000256" key="2">
    <source>
        <dbReference type="ARBA" id="ARBA00007866"/>
    </source>
</evidence>
<dbReference type="PROSITE" id="PS00078">
    <property type="entry name" value="COX2"/>
    <property type="match status" value="1"/>
</dbReference>
<evidence type="ECO:0000256" key="12">
    <source>
        <dbReference type="ARBA" id="ARBA00024688"/>
    </source>
</evidence>
<evidence type="ECO:0000256" key="1">
    <source>
        <dbReference type="ARBA" id="ARBA00004141"/>
    </source>
</evidence>
<comment type="similarity">
    <text evidence="2 14">Belongs to the cytochrome c oxidase subunit 2 family.</text>
</comment>
<keyword evidence="3 14" id="KW-0813">Transport</keyword>
<comment type="function">
    <text evidence="12 15">Subunits I and II form the functional core of the enzyme complex. Electrons originating in cytochrome c are transferred via heme a and Cu(A) to the binuclear center formed by heme a3 and Cu(B).</text>
</comment>
<dbReference type="InterPro" id="IPR034210">
    <property type="entry name" value="CcO_II_C"/>
</dbReference>
<evidence type="ECO:0000256" key="14">
    <source>
        <dbReference type="RuleBase" id="RU000456"/>
    </source>
</evidence>